<dbReference type="GO" id="GO:0000156">
    <property type="term" value="F:phosphorelay response regulator activity"/>
    <property type="evidence" value="ECO:0007669"/>
    <property type="project" value="TreeGrafter"/>
</dbReference>
<dbReference type="SUPFAM" id="SSF55874">
    <property type="entry name" value="ATPase domain of HSP90 chaperone/DNA topoisomerase II/histidine kinase"/>
    <property type="match status" value="1"/>
</dbReference>
<dbReference type="EC" id="2.7.13.3" evidence="2"/>
<dbReference type="EMBL" id="QUOV01000001">
    <property type="protein sequence ID" value="REL37163.1"/>
    <property type="molecule type" value="Genomic_DNA"/>
</dbReference>
<name>A0A3E0UKK9_9GAMM</name>
<dbReference type="RefSeq" id="WP_116002159.1">
    <property type="nucleotide sequence ID" value="NZ_QUOV01000001.1"/>
</dbReference>
<keyword evidence="6" id="KW-0418">Kinase</keyword>
<evidence type="ECO:0000256" key="6">
    <source>
        <dbReference type="ARBA" id="ARBA00022777"/>
    </source>
</evidence>
<keyword evidence="7" id="KW-0067">ATP-binding</keyword>
<comment type="function">
    <text evidence="9">Putative oxygen sensor; modulates the activity of FixJ, a transcriptional activator of nitrogen fixation fixK gene. FixL probably acts as a kinase that phosphorylates FixJ.</text>
</comment>
<evidence type="ECO:0000259" key="14">
    <source>
        <dbReference type="PROSITE" id="PS50113"/>
    </source>
</evidence>
<dbReference type="Gene3D" id="3.30.565.10">
    <property type="entry name" value="Histidine kinase-like ATPase, C-terminal domain"/>
    <property type="match status" value="1"/>
</dbReference>
<dbReference type="SMART" id="SM00388">
    <property type="entry name" value="HisKA"/>
    <property type="match status" value="1"/>
</dbReference>
<keyword evidence="3" id="KW-0597">Phosphoprotein</keyword>
<evidence type="ECO:0000259" key="13">
    <source>
        <dbReference type="PROSITE" id="PS50112"/>
    </source>
</evidence>
<dbReference type="SMART" id="SM00091">
    <property type="entry name" value="PAS"/>
    <property type="match status" value="2"/>
</dbReference>
<evidence type="ECO:0000313" key="15">
    <source>
        <dbReference type="EMBL" id="REL37163.1"/>
    </source>
</evidence>
<dbReference type="InterPro" id="IPR005467">
    <property type="entry name" value="His_kinase_dom"/>
</dbReference>
<dbReference type="InterPro" id="IPR000014">
    <property type="entry name" value="PAS"/>
</dbReference>
<keyword evidence="4" id="KW-0808">Transferase</keyword>
<evidence type="ECO:0000259" key="12">
    <source>
        <dbReference type="PROSITE" id="PS50109"/>
    </source>
</evidence>
<dbReference type="PANTHER" id="PTHR42878">
    <property type="entry name" value="TWO-COMPONENT HISTIDINE KINASE"/>
    <property type="match status" value="1"/>
</dbReference>
<dbReference type="Pfam" id="PF00989">
    <property type="entry name" value="PAS"/>
    <property type="match status" value="1"/>
</dbReference>
<organism evidence="15 16">
    <name type="scientific">Thalassotalea euphylliae</name>
    <dbReference type="NCBI Taxonomy" id="1655234"/>
    <lineage>
        <taxon>Bacteria</taxon>
        <taxon>Pseudomonadati</taxon>
        <taxon>Pseudomonadota</taxon>
        <taxon>Gammaproteobacteria</taxon>
        <taxon>Alteromonadales</taxon>
        <taxon>Colwelliaceae</taxon>
        <taxon>Thalassotalea</taxon>
    </lineage>
</organism>
<feature type="domain" description="PAC" evidence="14">
    <location>
        <begin position="79"/>
        <end position="129"/>
    </location>
</feature>
<proteinExistence type="predicted"/>
<dbReference type="PROSITE" id="PS50109">
    <property type="entry name" value="HIS_KIN"/>
    <property type="match status" value="1"/>
</dbReference>
<dbReference type="InterPro" id="IPR036097">
    <property type="entry name" value="HisK_dim/P_sf"/>
</dbReference>
<dbReference type="GO" id="GO:0007234">
    <property type="term" value="P:osmosensory signaling via phosphorelay pathway"/>
    <property type="evidence" value="ECO:0007669"/>
    <property type="project" value="TreeGrafter"/>
</dbReference>
<dbReference type="Pfam" id="PF13426">
    <property type="entry name" value="PAS_9"/>
    <property type="match status" value="1"/>
</dbReference>
<evidence type="ECO:0000256" key="11">
    <source>
        <dbReference type="SAM" id="Coils"/>
    </source>
</evidence>
<dbReference type="InterPro" id="IPR003594">
    <property type="entry name" value="HATPase_dom"/>
</dbReference>
<dbReference type="CDD" id="cd00082">
    <property type="entry name" value="HisKA"/>
    <property type="match status" value="1"/>
</dbReference>
<dbReference type="GO" id="GO:0005524">
    <property type="term" value="F:ATP binding"/>
    <property type="evidence" value="ECO:0007669"/>
    <property type="project" value="UniProtKB-KW"/>
</dbReference>
<evidence type="ECO:0000256" key="7">
    <source>
        <dbReference type="ARBA" id="ARBA00022840"/>
    </source>
</evidence>
<dbReference type="InterPro" id="IPR003661">
    <property type="entry name" value="HisK_dim/P_dom"/>
</dbReference>
<dbReference type="InterPro" id="IPR001610">
    <property type="entry name" value="PAC"/>
</dbReference>
<evidence type="ECO:0000256" key="10">
    <source>
        <dbReference type="ARBA" id="ARBA00070616"/>
    </source>
</evidence>
<evidence type="ECO:0000256" key="3">
    <source>
        <dbReference type="ARBA" id="ARBA00022553"/>
    </source>
</evidence>
<dbReference type="NCBIfam" id="TIGR00229">
    <property type="entry name" value="sensory_box"/>
    <property type="match status" value="2"/>
</dbReference>
<dbReference type="GO" id="GO:0016020">
    <property type="term" value="C:membrane"/>
    <property type="evidence" value="ECO:0007669"/>
    <property type="project" value="UniProtKB-SubCell"/>
</dbReference>
<dbReference type="Gene3D" id="1.10.287.130">
    <property type="match status" value="1"/>
</dbReference>
<comment type="catalytic activity">
    <reaction evidence="1">
        <text>ATP + protein L-histidine = ADP + protein N-phospho-L-histidine.</text>
        <dbReference type="EC" id="2.7.13.3"/>
    </reaction>
</comment>
<evidence type="ECO:0000256" key="8">
    <source>
        <dbReference type="ARBA" id="ARBA00023136"/>
    </source>
</evidence>
<dbReference type="PROSITE" id="PS50112">
    <property type="entry name" value="PAS"/>
    <property type="match status" value="2"/>
</dbReference>
<dbReference type="InterPro" id="IPR035965">
    <property type="entry name" value="PAS-like_dom_sf"/>
</dbReference>
<evidence type="ECO:0000256" key="2">
    <source>
        <dbReference type="ARBA" id="ARBA00012438"/>
    </source>
</evidence>
<dbReference type="InterPro" id="IPR036890">
    <property type="entry name" value="HATPase_C_sf"/>
</dbReference>
<dbReference type="GO" id="GO:0006355">
    <property type="term" value="P:regulation of DNA-templated transcription"/>
    <property type="evidence" value="ECO:0007669"/>
    <property type="project" value="InterPro"/>
</dbReference>
<feature type="domain" description="PAC" evidence="14">
    <location>
        <begin position="207"/>
        <end position="257"/>
    </location>
</feature>
<dbReference type="InterPro" id="IPR004358">
    <property type="entry name" value="Sig_transdc_His_kin-like_C"/>
</dbReference>
<evidence type="ECO:0000256" key="5">
    <source>
        <dbReference type="ARBA" id="ARBA00022741"/>
    </source>
</evidence>
<dbReference type="GO" id="GO:0030295">
    <property type="term" value="F:protein kinase activator activity"/>
    <property type="evidence" value="ECO:0007669"/>
    <property type="project" value="TreeGrafter"/>
</dbReference>
<feature type="coiled-coil region" evidence="11">
    <location>
        <begin position="248"/>
        <end position="304"/>
    </location>
</feature>
<dbReference type="SMART" id="SM00387">
    <property type="entry name" value="HATPase_c"/>
    <property type="match status" value="1"/>
</dbReference>
<dbReference type="SUPFAM" id="SSF55785">
    <property type="entry name" value="PYP-like sensor domain (PAS domain)"/>
    <property type="match status" value="2"/>
</dbReference>
<dbReference type="OrthoDB" id="9804645at2"/>
<dbReference type="AlphaFoldDB" id="A0A3E0UKK9"/>
<dbReference type="Gene3D" id="3.30.450.20">
    <property type="entry name" value="PAS domain"/>
    <property type="match status" value="2"/>
</dbReference>
<gene>
    <name evidence="15" type="ORF">DXX92_18625</name>
</gene>
<evidence type="ECO:0000313" key="16">
    <source>
        <dbReference type="Proteomes" id="UP000256999"/>
    </source>
</evidence>
<keyword evidence="5" id="KW-0547">Nucleotide-binding</keyword>
<keyword evidence="8" id="KW-0472">Membrane</keyword>
<evidence type="ECO:0000256" key="4">
    <source>
        <dbReference type="ARBA" id="ARBA00022679"/>
    </source>
</evidence>
<accession>A0A3E0UKK9</accession>
<dbReference type="FunFam" id="3.30.450.20:FF:000060">
    <property type="entry name" value="Sensor protein FixL"/>
    <property type="match status" value="2"/>
</dbReference>
<protein>
    <recommendedName>
        <fullName evidence="10">Sensor protein FixL</fullName>
        <ecNumber evidence="2">2.7.13.3</ecNumber>
    </recommendedName>
</protein>
<dbReference type="PROSITE" id="PS50113">
    <property type="entry name" value="PAC"/>
    <property type="match status" value="2"/>
</dbReference>
<feature type="domain" description="PAS" evidence="13">
    <location>
        <begin position="2"/>
        <end position="55"/>
    </location>
</feature>
<dbReference type="Pfam" id="PF02518">
    <property type="entry name" value="HATPase_c"/>
    <property type="match status" value="1"/>
</dbReference>
<keyword evidence="11" id="KW-0175">Coiled coil</keyword>
<evidence type="ECO:0000256" key="1">
    <source>
        <dbReference type="ARBA" id="ARBA00000085"/>
    </source>
</evidence>
<feature type="domain" description="Histidine kinase" evidence="12">
    <location>
        <begin position="275"/>
        <end position="496"/>
    </location>
</feature>
<dbReference type="PRINTS" id="PR00344">
    <property type="entry name" value="BCTRLSENSOR"/>
</dbReference>
<dbReference type="InterPro" id="IPR000700">
    <property type="entry name" value="PAS-assoc_C"/>
</dbReference>
<dbReference type="GO" id="GO:0000155">
    <property type="term" value="F:phosphorelay sensor kinase activity"/>
    <property type="evidence" value="ECO:0007669"/>
    <property type="project" value="InterPro"/>
</dbReference>
<dbReference type="SUPFAM" id="SSF47384">
    <property type="entry name" value="Homodimeric domain of signal transducing histidine kinase"/>
    <property type="match status" value="1"/>
</dbReference>
<dbReference type="SMART" id="SM00086">
    <property type="entry name" value="PAC"/>
    <property type="match status" value="2"/>
</dbReference>
<feature type="domain" description="PAS" evidence="13">
    <location>
        <begin position="130"/>
        <end position="183"/>
    </location>
</feature>
<dbReference type="Proteomes" id="UP000256999">
    <property type="component" value="Unassembled WGS sequence"/>
</dbReference>
<dbReference type="CDD" id="cd00130">
    <property type="entry name" value="PAS"/>
    <property type="match status" value="2"/>
</dbReference>
<comment type="caution">
    <text evidence="15">The sequence shown here is derived from an EMBL/GenBank/DDBJ whole genome shotgun (WGS) entry which is preliminary data.</text>
</comment>
<dbReference type="InterPro" id="IPR013767">
    <property type="entry name" value="PAS_fold"/>
</dbReference>
<dbReference type="PANTHER" id="PTHR42878:SF15">
    <property type="entry name" value="BACTERIOPHYTOCHROME"/>
    <property type="match status" value="1"/>
</dbReference>
<dbReference type="Pfam" id="PF00512">
    <property type="entry name" value="HisKA"/>
    <property type="match status" value="1"/>
</dbReference>
<evidence type="ECO:0000256" key="9">
    <source>
        <dbReference type="ARBA" id="ARBA00059827"/>
    </source>
</evidence>
<reference evidence="15 16" key="1">
    <citation type="submission" date="2018-08" db="EMBL/GenBank/DDBJ databases">
        <title>Thalassotalea euphylliae genome.</title>
        <authorList>
            <person name="Summers S."/>
            <person name="Rice S.A."/>
            <person name="Freckelton M.L."/>
            <person name="Nedved B.T."/>
            <person name="Hadfield M.G."/>
        </authorList>
    </citation>
    <scope>NUCLEOTIDE SEQUENCE [LARGE SCALE GENOMIC DNA]</scope>
    <source>
        <strain evidence="15 16">H2</strain>
    </source>
</reference>
<dbReference type="InterPro" id="IPR050351">
    <property type="entry name" value="BphY/WalK/GraS-like"/>
</dbReference>
<sequence>MFNAQIQSVIDTVVDGFIIIDEKGQIQSFNAAACRIFGYQSEEVLGKNVNVLMPEPFHSEHDGYLANYLTTGTKKIIGKGREIKAQRKNGETFPMELSVNELFIDEQRYFLGTISDITSRKLGEAQLRTSVKYAETLLDTVIDGLITIDSRGQIKEFNKAAQRIFGYQKSEVVGQNVKILMPDPYHSEHDQYLQNYHHSGVKKIIGLGREVAARKKDGTIFPIELGVNEMKNEGETIFVGTIHDISERKAAESEIQTYMDQLKVSNEELDQFAYIASHDLKEPLRGLSNNAMFLEEDYEQLVDERGKQRLARMRFLCQRMEHLVDSLLYYSRLGRQELAINKVNLTDVLTNVVEITLPEEKPNISVHWPSDLPEVLCDVPRTTELFRNLISNAIKYNNSPNKRVEVGITQMINPFSGSQESRVFFVKDNGIGIDKRFFTDIFRIFKRLNEENDAVRGTGVGLTFVKKIIERQNGQIWLESSVGNGTCFYFTLNMEGNDGQ</sequence>